<gene>
    <name evidence="2" type="ORF">VFH_III122720</name>
</gene>
<dbReference type="EMBL" id="OX451738">
    <property type="protein sequence ID" value="CAI8604229.1"/>
    <property type="molecule type" value="Genomic_DNA"/>
</dbReference>
<organism evidence="2 3">
    <name type="scientific">Vicia faba</name>
    <name type="common">Broad bean</name>
    <name type="synonym">Faba vulgaris</name>
    <dbReference type="NCBI Taxonomy" id="3906"/>
    <lineage>
        <taxon>Eukaryota</taxon>
        <taxon>Viridiplantae</taxon>
        <taxon>Streptophyta</taxon>
        <taxon>Embryophyta</taxon>
        <taxon>Tracheophyta</taxon>
        <taxon>Spermatophyta</taxon>
        <taxon>Magnoliopsida</taxon>
        <taxon>eudicotyledons</taxon>
        <taxon>Gunneridae</taxon>
        <taxon>Pentapetalae</taxon>
        <taxon>rosids</taxon>
        <taxon>fabids</taxon>
        <taxon>Fabales</taxon>
        <taxon>Fabaceae</taxon>
        <taxon>Papilionoideae</taxon>
        <taxon>50 kb inversion clade</taxon>
        <taxon>NPAAA clade</taxon>
        <taxon>Hologalegina</taxon>
        <taxon>IRL clade</taxon>
        <taxon>Fabeae</taxon>
        <taxon>Vicia</taxon>
    </lineage>
</organism>
<dbReference type="AlphaFoldDB" id="A0AAV1A135"/>
<feature type="compositionally biased region" description="Polar residues" evidence="1">
    <location>
        <begin position="258"/>
        <end position="267"/>
    </location>
</feature>
<accession>A0AAV1A135</accession>
<keyword evidence="3" id="KW-1185">Reference proteome</keyword>
<protein>
    <submittedName>
        <fullName evidence="2">Uncharacterized protein</fullName>
    </submittedName>
</protein>
<evidence type="ECO:0000313" key="3">
    <source>
        <dbReference type="Proteomes" id="UP001157006"/>
    </source>
</evidence>
<evidence type="ECO:0000313" key="2">
    <source>
        <dbReference type="EMBL" id="CAI8604229.1"/>
    </source>
</evidence>
<name>A0AAV1A135_VICFA</name>
<dbReference type="Proteomes" id="UP001157006">
    <property type="component" value="Chromosome 3"/>
</dbReference>
<reference evidence="2 3" key="1">
    <citation type="submission" date="2023-01" db="EMBL/GenBank/DDBJ databases">
        <authorList>
            <person name="Kreplak J."/>
        </authorList>
    </citation>
    <scope>NUCLEOTIDE SEQUENCE [LARGE SCALE GENOMIC DNA]</scope>
</reference>
<sequence length="280" mass="32054">MLQSGFGIIIRLQSGYGITRISSHYANEGIRMNQVAMDKEMHKSQIFTNVEPSLPRILITHSLRITTAPARFVGNGLRMVELSWKIAVTETSLKHHLASKESSNFSLLLSPSFFNSLKNHRTNSHLLFAFLLQPSIILHSLKKNRRKIPRNTLYAITTSSLLSSSSQTFSPPLIFILIVLHLEESPEIRKLNSEFSQKLHNYHILLHRFFIIFYNFLTVLQASSLQFPVTNIVKHLLYNNNFTSSIFLTANKQQQQHHCAAATSNNDAKTRKRRGEKERS</sequence>
<evidence type="ECO:0000256" key="1">
    <source>
        <dbReference type="SAM" id="MobiDB-lite"/>
    </source>
</evidence>
<proteinExistence type="predicted"/>
<feature type="region of interest" description="Disordered" evidence="1">
    <location>
        <begin position="258"/>
        <end position="280"/>
    </location>
</feature>